<dbReference type="InterPro" id="IPR000210">
    <property type="entry name" value="BTB/POZ_dom"/>
</dbReference>
<feature type="non-terminal residue" evidence="2">
    <location>
        <position position="1"/>
    </location>
</feature>
<dbReference type="SMART" id="SM00225">
    <property type="entry name" value="BTB"/>
    <property type="match status" value="1"/>
</dbReference>
<dbReference type="Proteomes" id="UP001328107">
    <property type="component" value="Unassembled WGS sequence"/>
</dbReference>
<comment type="caution">
    <text evidence="2">The sequence shown here is derived from an EMBL/GenBank/DDBJ whole genome shotgun (WGS) entry which is preliminary data.</text>
</comment>
<keyword evidence="3" id="KW-1185">Reference proteome</keyword>
<dbReference type="Pfam" id="PF00917">
    <property type="entry name" value="MATH"/>
    <property type="match status" value="1"/>
</dbReference>
<dbReference type="Pfam" id="PF00651">
    <property type="entry name" value="BTB"/>
    <property type="match status" value="1"/>
</dbReference>
<organism evidence="2 3">
    <name type="scientific">Pristionchus mayeri</name>
    <dbReference type="NCBI Taxonomy" id="1317129"/>
    <lineage>
        <taxon>Eukaryota</taxon>
        <taxon>Metazoa</taxon>
        <taxon>Ecdysozoa</taxon>
        <taxon>Nematoda</taxon>
        <taxon>Chromadorea</taxon>
        <taxon>Rhabditida</taxon>
        <taxon>Rhabditina</taxon>
        <taxon>Diplogasteromorpha</taxon>
        <taxon>Diplogasteroidea</taxon>
        <taxon>Neodiplogasteridae</taxon>
        <taxon>Pristionchus</taxon>
    </lineage>
</organism>
<reference evidence="3" key="1">
    <citation type="submission" date="2022-10" db="EMBL/GenBank/DDBJ databases">
        <title>Genome assembly of Pristionchus species.</title>
        <authorList>
            <person name="Yoshida K."/>
            <person name="Sommer R.J."/>
        </authorList>
    </citation>
    <scope>NUCLEOTIDE SEQUENCE [LARGE SCALE GENOMIC DNA]</scope>
    <source>
        <strain evidence="3">RS5460</strain>
    </source>
</reference>
<protein>
    <recommendedName>
        <fullName evidence="1">BTB domain-containing protein</fullName>
    </recommendedName>
</protein>
<gene>
    <name evidence="2" type="ORF">PMAYCL1PPCAC_24966</name>
</gene>
<dbReference type="PANTHER" id="PTHR47022">
    <property type="entry name" value="BTB AND MATH DOMAIN-CONTAINING PROTEIN 36-RELATED"/>
    <property type="match status" value="1"/>
</dbReference>
<dbReference type="InterPro" id="IPR002083">
    <property type="entry name" value="MATH/TRAF_dom"/>
</dbReference>
<dbReference type="SUPFAM" id="SSF54695">
    <property type="entry name" value="POZ domain"/>
    <property type="match status" value="1"/>
</dbReference>
<evidence type="ECO:0000313" key="2">
    <source>
        <dbReference type="EMBL" id="GMR54771.1"/>
    </source>
</evidence>
<dbReference type="AlphaFoldDB" id="A0AAN5D0W8"/>
<dbReference type="InterPro" id="IPR011333">
    <property type="entry name" value="SKP1/BTB/POZ_sf"/>
</dbReference>
<dbReference type="Gene3D" id="3.30.710.10">
    <property type="entry name" value="Potassium Channel Kv1.1, Chain A"/>
    <property type="match status" value="1"/>
</dbReference>
<evidence type="ECO:0000259" key="1">
    <source>
        <dbReference type="PROSITE" id="PS50097"/>
    </source>
</evidence>
<dbReference type="SUPFAM" id="SSF49599">
    <property type="entry name" value="TRAF domain-like"/>
    <property type="match status" value="1"/>
</dbReference>
<sequence length="313" mass="35083">LFISRMADNSDIILRWGIDNPMVSLATGKIVSKVLSAGGFRWSVSATKEGNLVPFVLNCGFDHSRPWKCEVDVVMSLVKANGEKDNFTSCQVLFDESNCTNRLTRLTHKALIDPKFYNVNNMISTEFHISIISSEREEMPSVDSAKFTAPNRRSDVILKIGEKKLHASKEFLAVHSPVFETLFFGNFAEKDKGEVEINDVVYEEFVDLLHLLHLGPVEINDHTVSHIMKLAERFQIQTVLERSAKHLTQSSGFDAVKILGFADQHRLPSLRDHCLNSFTSLTELASTLNTSPDFANFSDGMKGAICERMTKLA</sequence>
<dbReference type="EMBL" id="BTRK01000005">
    <property type="protein sequence ID" value="GMR54771.1"/>
    <property type="molecule type" value="Genomic_DNA"/>
</dbReference>
<dbReference type="PROSITE" id="PS50097">
    <property type="entry name" value="BTB"/>
    <property type="match status" value="1"/>
</dbReference>
<dbReference type="CDD" id="cd18186">
    <property type="entry name" value="BTB_POZ_ZBTB_KLHL-like"/>
    <property type="match status" value="1"/>
</dbReference>
<evidence type="ECO:0000313" key="3">
    <source>
        <dbReference type="Proteomes" id="UP001328107"/>
    </source>
</evidence>
<accession>A0AAN5D0W8</accession>
<feature type="domain" description="BTB" evidence="1">
    <location>
        <begin position="154"/>
        <end position="221"/>
    </location>
</feature>
<proteinExistence type="predicted"/>
<name>A0AAN5D0W8_9BILA</name>
<dbReference type="PANTHER" id="PTHR47022:SF1">
    <property type="entry name" value="BTB AND MATH DOMAIN-CONTAINING PROTEIN 36-RELATED"/>
    <property type="match status" value="1"/>
</dbReference>